<organism evidence="3 4">
    <name type="scientific">Candidatus Woesebacteria bacterium GW2011_GWB1_39_12</name>
    <dbReference type="NCBI Taxonomy" id="1618574"/>
    <lineage>
        <taxon>Bacteria</taxon>
        <taxon>Candidatus Woeseibacteriota</taxon>
    </lineage>
</organism>
<dbReference type="STRING" id="1618574.UT24_C0018G0018"/>
<dbReference type="AlphaFoldDB" id="A0A0G0MI32"/>
<sequence length="154" mass="17339">MKFVHGNIFDSDCDILVNTINCVGVMGKGVALECKKRFPQNFKEYWKACKDEQIHPGEIFIFQENGKTIINLATKNHWKNSSRLEWVEKGTIALARLLRASGGSTIAIPPLGCGNGNLKWQDVRPILEKYLSDIPDVEICIFEPESEISSRDSI</sequence>
<dbReference type="SMART" id="SM00506">
    <property type="entry name" value="A1pp"/>
    <property type="match status" value="1"/>
</dbReference>
<name>A0A0G0MI32_9BACT</name>
<proteinExistence type="predicted"/>
<comment type="catalytic activity">
    <reaction evidence="1">
        <text>an N-(ADP-alpha-D-ribosyl)-thymidine in DNA + H2O = a thymidine in DNA + ADP-D-ribose</text>
        <dbReference type="Rhea" id="RHEA:71655"/>
        <dbReference type="Rhea" id="RHEA-COMP:13556"/>
        <dbReference type="Rhea" id="RHEA-COMP:18051"/>
        <dbReference type="ChEBI" id="CHEBI:15377"/>
        <dbReference type="ChEBI" id="CHEBI:57967"/>
        <dbReference type="ChEBI" id="CHEBI:137386"/>
        <dbReference type="ChEBI" id="CHEBI:191199"/>
    </reaction>
    <physiologicalReaction direction="left-to-right" evidence="1">
        <dbReference type="Rhea" id="RHEA:71656"/>
    </physiologicalReaction>
</comment>
<protein>
    <submittedName>
        <fullName evidence="3">Appr-1-p processing domain protein</fullName>
    </submittedName>
</protein>
<dbReference type="InterPro" id="IPR050892">
    <property type="entry name" value="ADP-ribose_metab_enzymes"/>
</dbReference>
<gene>
    <name evidence="3" type="ORF">UT24_C0018G0018</name>
</gene>
<evidence type="ECO:0000259" key="2">
    <source>
        <dbReference type="PROSITE" id="PS51154"/>
    </source>
</evidence>
<dbReference type="CDD" id="cd02901">
    <property type="entry name" value="Macro_Poa1p-like"/>
    <property type="match status" value="1"/>
</dbReference>
<feature type="domain" description="Macro" evidence="2">
    <location>
        <begin position="1"/>
        <end position="154"/>
    </location>
</feature>
<evidence type="ECO:0000313" key="4">
    <source>
        <dbReference type="Proteomes" id="UP000033881"/>
    </source>
</evidence>
<evidence type="ECO:0000313" key="3">
    <source>
        <dbReference type="EMBL" id="KKR00036.1"/>
    </source>
</evidence>
<dbReference type="PANTHER" id="PTHR12521:SF0">
    <property type="entry name" value="ADP-RIBOSE GLYCOHYDROLASE OARD1"/>
    <property type="match status" value="1"/>
</dbReference>
<comment type="caution">
    <text evidence="3">The sequence shown here is derived from an EMBL/GenBank/DDBJ whole genome shotgun (WGS) entry which is preliminary data.</text>
</comment>
<dbReference type="SUPFAM" id="SSF52949">
    <property type="entry name" value="Macro domain-like"/>
    <property type="match status" value="1"/>
</dbReference>
<evidence type="ECO:0000256" key="1">
    <source>
        <dbReference type="ARBA" id="ARBA00035885"/>
    </source>
</evidence>
<dbReference type="InterPro" id="IPR002589">
    <property type="entry name" value="Macro_dom"/>
</dbReference>
<dbReference type="InterPro" id="IPR043472">
    <property type="entry name" value="Macro_dom-like"/>
</dbReference>
<dbReference type="PROSITE" id="PS51154">
    <property type="entry name" value="MACRO"/>
    <property type="match status" value="1"/>
</dbReference>
<accession>A0A0G0MI32</accession>
<dbReference type="Pfam" id="PF01661">
    <property type="entry name" value="Macro"/>
    <property type="match status" value="1"/>
</dbReference>
<dbReference type="EMBL" id="LBWB01000018">
    <property type="protein sequence ID" value="KKR00036.1"/>
    <property type="molecule type" value="Genomic_DNA"/>
</dbReference>
<reference evidence="3 4" key="1">
    <citation type="journal article" date="2015" name="Nature">
        <title>rRNA introns, odd ribosomes, and small enigmatic genomes across a large radiation of phyla.</title>
        <authorList>
            <person name="Brown C.T."/>
            <person name="Hug L.A."/>
            <person name="Thomas B.C."/>
            <person name="Sharon I."/>
            <person name="Castelle C.J."/>
            <person name="Singh A."/>
            <person name="Wilkins M.J."/>
            <person name="Williams K.H."/>
            <person name="Banfield J.F."/>
        </authorList>
    </citation>
    <scope>NUCLEOTIDE SEQUENCE [LARGE SCALE GENOMIC DNA]</scope>
</reference>
<dbReference type="Proteomes" id="UP000033881">
    <property type="component" value="Unassembled WGS sequence"/>
</dbReference>
<dbReference type="GO" id="GO:0140291">
    <property type="term" value="P:peptidyl-glutamate ADP-deribosylation"/>
    <property type="evidence" value="ECO:0007669"/>
    <property type="project" value="TreeGrafter"/>
</dbReference>
<dbReference type="Gene3D" id="3.40.220.10">
    <property type="entry name" value="Leucine Aminopeptidase, subunit E, domain 1"/>
    <property type="match status" value="1"/>
</dbReference>
<dbReference type="PANTHER" id="PTHR12521">
    <property type="entry name" value="PROTEIN C6ORF130"/>
    <property type="match status" value="1"/>
</dbReference>